<dbReference type="InterPro" id="IPR050482">
    <property type="entry name" value="Sensor_HK_TwoCompSys"/>
</dbReference>
<evidence type="ECO:0000259" key="5">
    <source>
        <dbReference type="Pfam" id="PF07730"/>
    </source>
</evidence>
<proteinExistence type="predicted"/>
<protein>
    <submittedName>
        <fullName evidence="6">Histidine kinase</fullName>
    </submittedName>
</protein>
<dbReference type="AlphaFoldDB" id="A0A4V1CN37"/>
<accession>A0A4V1CN37</accession>
<dbReference type="GO" id="GO:0000155">
    <property type="term" value="F:phosphorelay sensor kinase activity"/>
    <property type="evidence" value="ECO:0007669"/>
    <property type="project" value="InterPro"/>
</dbReference>
<evidence type="ECO:0000313" key="7">
    <source>
        <dbReference type="Proteomes" id="UP000296469"/>
    </source>
</evidence>
<feature type="transmembrane region" description="Helical" evidence="4">
    <location>
        <begin position="149"/>
        <end position="165"/>
    </location>
</feature>
<dbReference type="GO" id="GO:0046983">
    <property type="term" value="F:protein dimerization activity"/>
    <property type="evidence" value="ECO:0007669"/>
    <property type="project" value="InterPro"/>
</dbReference>
<sequence>MGPRCGRCAPAGPVACAHDPGRTARVRRAASAPSITRVSTLAASPWVAAPRDRRLGRARALVLVWLATTVCTSLVLPGIGLLEEPRPLWVALGSVGIAAFAVASAGAVHGAVTPWTPARTRRAWAVALVSVSVASLVLVAPVAAGRWATWSWVGAGIVGIAPLLVTWRWVVVVASACSAVSVVVAGVVGGSPVQALVVTGGVGLSVAAVNWAPVWMWALLVDADAGRDARARLAAGEERLRFARDVHDLLGHSLTVIALKAELVARLPVGDPGVRAEAEQIQRLATTALTEVRQAVHAYRSVDLREEVASVRQVLDSAGVRCTVVGDAAAVPAEAAARLAPVLREAVTNVLRHSRATWCRVEVGADVGADAGAGGTATLTVRNDGVDPRSADAHGSGIEGAAGRLADVGGRLRVERLGDEFVLRASVPVRGGAPAAPGGGAP</sequence>
<dbReference type="Proteomes" id="UP000296469">
    <property type="component" value="Chromosome"/>
</dbReference>
<feature type="transmembrane region" description="Helical" evidence="4">
    <location>
        <begin position="88"/>
        <end position="112"/>
    </location>
</feature>
<feature type="transmembrane region" description="Helical" evidence="4">
    <location>
        <begin position="195"/>
        <end position="220"/>
    </location>
</feature>
<keyword evidence="4" id="KW-1133">Transmembrane helix</keyword>
<feature type="transmembrane region" description="Helical" evidence="4">
    <location>
        <begin position="60"/>
        <end position="82"/>
    </location>
</feature>
<feature type="domain" description="Signal transduction histidine kinase subgroup 3 dimerisation and phosphoacceptor" evidence="5">
    <location>
        <begin position="238"/>
        <end position="303"/>
    </location>
</feature>
<evidence type="ECO:0000313" key="6">
    <source>
        <dbReference type="EMBL" id="QCB95085.1"/>
    </source>
</evidence>
<dbReference type="Pfam" id="PF07730">
    <property type="entry name" value="HisKA_3"/>
    <property type="match status" value="1"/>
</dbReference>
<dbReference type="OrthoDB" id="5241784at2"/>
<keyword evidence="2 6" id="KW-0418">Kinase</keyword>
<dbReference type="EMBL" id="CP039291">
    <property type="protein sequence ID" value="QCB95085.1"/>
    <property type="molecule type" value="Genomic_DNA"/>
</dbReference>
<reference evidence="6 7" key="1">
    <citation type="submission" date="2019-04" db="EMBL/GenBank/DDBJ databases">
        <title>Isolation and identification of Cellulomonas shaoxiangyii sp. Nov. isolated from feces of the Tibetan antelopes (Pantholops hodgsonii) in the Qinghai-Tibet plateau of China.</title>
        <authorList>
            <person name="Tian Z."/>
        </authorList>
    </citation>
    <scope>NUCLEOTIDE SEQUENCE [LARGE SCALE GENOMIC DNA]</scope>
    <source>
        <strain evidence="6 7">Z28</strain>
    </source>
</reference>
<organism evidence="6 7">
    <name type="scientific">Cellulomonas shaoxiangyii</name>
    <dbReference type="NCBI Taxonomy" id="2566013"/>
    <lineage>
        <taxon>Bacteria</taxon>
        <taxon>Bacillati</taxon>
        <taxon>Actinomycetota</taxon>
        <taxon>Actinomycetes</taxon>
        <taxon>Micrococcales</taxon>
        <taxon>Cellulomonadaceae</taxon>
        <taxon>Cellulomonas</taxon>
    </lineage>
</organism>
<dbReference type="PANTHER" id="PTHR24421">
    <property type="entry name" value="NITRATE/NITRITE SENSOR PROTEIN NARX-RELATED"/>
    <property type="match status" value="1"/>
</dbReference>
<keyword evidence="4" id="KW-0812">Transmembrane</keyword>
<keyword evidence="1" id="KW-0808">Transferase</keyword>
<dbReference type="InterPro" id="IPR036890">
    <property type="entry name" value="HATPase_C_sf"/>
</dbReference>
<dbReference type="GO" id="GO:0016020">
    <property type="term" value="C:membrane"/>
    <property type="evidence" value="ECO:0007669"/>
    <property type="project" value="InterPro"/>
</dbReference>
<evidence type="ECO:0000256" key="2">
    <source>
        <dbReference type="ARBA" id="ARBA00022777"/>
    </source>
</evidence>
<gene>
    <name evidence="6" type="ORF">E5225_00910</name>
</gene>
<dbReference type="Gene3D" id="1.20.5.1930">
    <property type="match status" value="1"/>
</dbReference>
<dbReference type="PANTHER" id="PTHR24421:SF63">
    <property type="entry name" value="SENSOR HISTIDINE KINASE DESK"/>
    <property type="match status" value="1"/>
</dbReference>
<keyword evidence="3" id="KW-0902">Two-component regulatory system</keyword>
<dbReference type="InterPro" id="IPR011712">
    <property type="entry name" value="Sig_transdc_His_kin_sub3_dim/P"/>
</dbReference>
<evidence type="ECO:0000256" key="4">
    <source>
        <dbReference type="SAM" id="Phobius"/>
    </source>
</evidence>
<keyword evidence="4" id="KW-0472">Membrane</keyword>
<dbReference type="Gene3D" id="3.30.565.10">
    <property type="entry name" value="Histidine kinase-like ATPase, C-terminal domain"/>
    <property type="match status" value="1"/>
</dbReference>
<dbReference type="KEGG" id="celz:E5225_00910"/>
<feature type="transmembrane region" description="Helical" evidence="4">
    <location>
        <begin position="124"/>
        <end position="143"/>
    </location>
</feature>
<evidence type="ECO:0000256" key="1">
    <source>
        <dbReference type="ARBA" id="ARBA00022679"/>
    </source>
</evidence>
<evidence type="ECO:0000256" key="3">
    <source>
        <dbReference type="ARBA" id="ARBA00023012"/>
    </source>
</evidence>
<name>A0A4V1CN37_9CELL</name>
<keyword evidence="7" id="KW-1185">Reference proteome</keyword>